<feature type="compositionally biased region" description="Low complexity" evidence="1">
    <location>
        <begin position="62"/>
        <end position="74"/>
    </location>
</feature>
<organism evidence="2 3">
    <name type="scientific">Portunus trituberculatus</name>
    <name type="common">Swimming crab</name>
    <name type="synonym">Neptunus trituberculatus</name>
    <dbReference type="NCBI Taxonomy" id="210409"/>
    <lineage>
        <taxon>Eukaryota</taxon>
        <taxon>Metazoa</taxon>
        <taxon>Ecdysozoa</taxon>
        <taxon>Arthropoda</taxon>
        <taxon>Crustacea</taxon>
        <taxon>Multicrustacea</taxon>
        <taxon>Malacostraca</taxon>
        <taxon>Eumalacostraca</taxon>
        <taxon>Eucarida</taxon>
        <taxon>Decapoda</taxon>
        <taxon>Pleocyemata</taxon>
        <taxon>Brachyura</taxon>
        <taxon>Eubrachyura</taxon>
        <taxon>Portunoidea</taxon>
        <taxon>Portunidae</taxon>
        <taxon>Portuninae</taxon>
        <taxon>Portunus</taxon>
    </lineage>
</organism>
<name>A0A5B7HF72_PORTR</name>
<dbReference type="EMBL" id="VSRR010028357">
    <property type="protein sequence ID" value="MPC68783.1"/>
    <property type="molecule type" value="Genomic_DNA"/>
</dbReference>
<feature type="region of interest" description="Disordered" evidence="1">
    <location>
        <begin position="61"/>
        <end position="82"/>
    </location>
</feature>
<dbReference type="AlphaFoldDB" id="A0A5B7HF72"/>
<evidence type="ECO:0000256" key="1">
    <source>
        <dbReference type="SAM" id="MobiDB-lite"/>
    </source>
</evidence>
<sequence>MGMLLLWVNVSERRGDRDAAASNDGSGLLQSPHRINSTPAKGIRLKRTGTNYWGHNFTGTWSSNNSNNSNSSSSIQEIPNFI</sequence>
<comment type="caution">
    <text evidence="2">The sequence shown here is derived from an EMBL/GenBank/DDBJ whole genome shotgun (WGS) entry which is preliminary data.</text>
</comment>
<dbReference type="Proteomes" id="UP000324222">
    <property type="component" value="Unassembled WGS sequence"/>
</dbReference>
<feature type="region of interest" description="Disordered" evidence="1">
    <location>
        <begin position="16"/>
        <end position="42"/>
    </location>
</feature>
<keyword evidence="3" id="KW-1185">Reference proteome</keyword>
<proteinExistence type="predicted"/>
<reference evidence="2 3" key="1">
    <citation type="submission" date="2019-05" db="EMBL/GenBank/DDBJ databases">
        <title>Another draft genome of Portunus trituberculatus and its Hox gene families provides insights of decapod evolution.</title>
        <authorList>
            <person name="Jeong J.-H."/>
            <person name="Song I."/>
            <person name="Kim S."/>
            <person name="Choi T."/>
            <person name="Kim D."/>
            <person name="Ryu S."/>
            <person name="Kim W."/>
        </authorList>
    </citation>
    <scope>NUCLEOTIDE SEQUENCE [LARGE SCALE GENOMIC DNA]</scope>
    <source>
        <tissue evidence="2">Muscle</tissue>
    </source>
</reference>
<gene>
    <name evidence="2" type="ORF">E2C01_062993</name>
</gene>
<accession>A0A5B7HF72</accession>
<protein>
    <submittedName>
        <fullName evidence="2">Uncharacterized protein</fullName>
    </submittedName>
</protein>
<evidence type="ECO:0000313" key="3">
    <source>
        <dbReference type="Proteomes" id="UP000324222"/>
    </source>
</evidence>
<evidence type="ECO:0000313" key="2">
    <source>
        <dbReference type="EMBL" id="MPC68783.1"/>
    </source>
</evidence>
<feature type="compositionally biased region" description="Polar residues" evidence="1">
    <location>
        <begin position="23"/>
        <end position="39"/>
    </location>
</feature>